<dbReference type="AlphaFoldDB" id="A0A820LIX4"/>
<evidence type="ECO:0000313" key="3">
    <source>
        <dbReference type="Proteomes" id="UP000663844"/>
    </source>
</evidence>
<feature type="transmembrane region" description="Helical" evidence="1">
    <location>
        <begin position="6"/>
        <end position="27"/>
    </location>
</feature>
<evidence type="ECO:0000313" key="2">
    <source>
        <dbReference type="EMBL" id="CAF4358009.1"/>
    </source>
</evidence>
<gene>
    <name evidence="2" type="ORF">OXD698_LOCUS49147</name>
</gene>
<accession>A0A820LIX4</accession>
<keyword evidence="1" id="KW-0472">Membrane</keyword>
<proteinExistence type="predicted"/>
<reference evidence="2" key="1">
    <citation type="submission" date="2021-02" db="EMBL/GenBank/DDBJ databases">
        <authorList>
            <person name="Nowell W R."/>
        </authorList>
    </citation>
    <scope>NUCLEOTIDE SEQUENCE</scope>
</reference>
<organism evidence="2 3">
    <name type="scientific">Adineta steineri</name>
    <dbReference type="NCBI Taxonomy" id="433720"/>
    <lineage>
        <taxon>Eukaryota</taxon>
        <taxon>Metazoa</taxon>
        <taxon>Spiralia</taxon>
        <taxon>Gnathifera</taxon>
        <taxon>Rotifera</taxon>
        <taxon>Eurotatoria</taxon>
        <taxon>Bdelloidea</taxon>
        <taxon>Adinetida</taxon>
        <taxon>Adinetidae</taxon>
        <taxon>Adineta</taxon>
    </lineage>
</organism>
<sequence length="168" mass="18886">MIATMLGFYSGLSAILEIILPPSVRFIKQKWKKQQKNTNTSQTTDNTDQQSSTQIKHSYSFKGVYKSIYSCNLFSTQISDTDEKMKRQEIMATRIYLILLLLCIIAALLYAGSFSEETTTTVIILPTANDFNDLYSKNISTLTCPCSTAAIPHSKFLSIIPEYHSICS</sequence>
<dbReference type="Proteomes" id="UP000663844">
    <property type="component" value="Unassembled WGS sequence"/>
</dbReference>
<dbReference type="EMBL" id="CAJOAZ010021651">
    <property type="protein sequence ID" value="CAF4358009.1"/>
    <property type="molecule type" value="Genomic_DNA"/>
</dbReference>
<protein>
    <submittedName>
        <fullName evidence="2">Uncharacterized protein</fullName>
    </submittedName>
</protein>
<evidence type="ECO:0000256" key="1">
    <source>
        <dbReference type="SAM" id="Phobius"/>
    </source>
</evidence>
<keyword evidence="1" id="KW-0812">Transmembrane</keyword>
<keyword evidence="1" id="KW-1133">Transmembrane helix</keyword>
<feature type="transmembrane region" description="Helical" evidence="1">
    <location>
        <begin position="95"/>
        <end position="114"/>
    </location>
</feature>
<comment type="caution">
    <text evidence="2">The sequence shown here is derived from an EMBL/GenBank/DDBJ whole genome shotgun (WGS) entry which is preliminary data.</text>
</comment>
<feature type="non-terminal residue" evidence="2">
    <location>
        <position position="1"/>
    </location>
</feature>
<name>A0A820LIX4_9BILA</name>